<keyword evidence="2" id="KW-1185">Reference proteome</keyword>
<protein>
    <submittedName>
        <fullName evidence="1">Uncharacterized protein</fullName>
    </submittedName>
</protein>
<proteinExistence type="predicted"/>
<reference evidence="2" key="2">
    <citation type="submission" date="2016-04" db="EMBL/GenBank/DDBJ databases">
        <title>First Complete Genome Sequence of a Subdivision 6 Acidobacterium.</title>
        <authorList>
            <person name="Huang S."/>
            <person name="Vieira S."/>
            <person name="Bunk B."/>
            <person name="Riedel T."/>
            <person name="Sproeer C."/>
            <person name="Overmann J."/>
        </authorList>
    </citation>
    <scope>NUCLEOTIDE SEQUENCE [LARGE SCALE GENOMIC DNA]</scope>
    <source>
        <strain evidence="2">DSM 100886 HEG_-6_39</strain>
    </source>
</reference>
<dbReference type="KEGG" id="abac:LuPra_05348"/>
<dbReference type="Proteomes" id="UP000076079">
    <property type="component" value="Chromosome"/>
</dbReference>
<reference evidence="1 2" key="1">
    <citation type="journal article" date="2016" name="Genome Announc.">
        <title>First Complete Genome Sequence of a Subdivision 6 Acidobacterium Strain.</title>
        <authorList>
            <person name="Huang S."/>
            <person name="Vieira S."/>
            <person name="Bunk B."/>
            <person name="Riedel T."/>
            <person name="Sproer C."/>
            <person name="Overmann J."/>
        </authorList>
    </citation>
    <scope>NUCLEOTIDE SEQUENCE [LARGE SCALE GENOMIC DNA]</scope>
    <source>
        <strain evidence="2">DSM 100886 HEG_-6_39</strain>
    </source>
</reference>
<dbReference type="EMBL" id="CP015136">
    <property type="protein sequence ID" value="AMY12076.1"/>
    <property type="molecule type" value="Genomic_DNA"/>
</dbReference>
<dbReference type="AlphaFoldDB" id="A0A143PUU0"/>
<evidence type="ECO:0000313" key="1">
    <source>
        <dbReference type="EMBL" id="AMY12076.1"/>
    </source>
</evidence>
<dbReference type="RefSeq" id="WP_110173564.1">
    <property type="nucleotide sequence ID" value="NZ_CP015136.1"/>
</dbReference>
<sequence length="81" mass="8945">MDEQTRGFVAAVLWDLRARCEAQLRWLAESQRSLAHEDDDAVGLPSLRDLEVRASLERVRQAALDIAAEAAASIDRLTASP</sequence>
<accession>A0A143PUU0</accession>
<organism evidence="1 2">
    <name type="scientific">Luteitalea pratensis</name>
    <dbReference type="NCBI Taxonomy" id="1855912"/>
    <lineage>
        <taxon>Bacteria</taxon>
        <taxon>Pseudomonadati</taxon>
        <taxon>Acidobacteriota</taxon>
        <taxon>Vicinamibacteria</taxon>
        <taxon>Vicinamibacterales</taxon>
        <taxon>Vicinamibacteraceae</taxon>
        <taxon>Luteitalea</taxon>
    </lineage>
</organism>
<evidence type="ECO:0000313" key="2">
    <source>
        <dbReference type="Proteomes" id="UP000076079"/>
    </source>
</evidence>
<name>A0A143PUU0_LUTPR</name>
<gene>
    <name evidence="1" type="ORF">LuPra_05348</name>
</gene>